<dbReference type="PROSITE" id="PS51671">
    <property type="entry name" value="ACT"/>
    <property type="match status" value="1"/>
</dbReference>
<evidence type="ECO:0000256" key="3">
    <source>
        <dbReference type="ARBA" id="ARBA00008636"/>
    </source>
</evidence>
<dbReference type="AlphaFoldDB" id="E4LA08"/>
<evidence type="ECO:0000256" key="1">
    <source>
        <dbReference type="ARBA" id="ARBA00001966"/>
    </source>
</evidence>
<evidence type="ECO:0000313" key="14">
    <source>
        <dbReference type="EMBL" id="EFR42364.1"/>
    </source>
</evidence>
<comment type="similarity">
    <text evidence="3 11 12">Belongs to the iron-sulfur dependent L-serine dehydratase family.</text>
</comment>
<evidence type="ECO:0000256" key="2">
    <source>
        <dbReference type="ARBA" id="ARBA00004742"/>
    </source>
</evidence>
<dbReference type="Pfam" id="PF03315">
    <property type="entry name" value="SDH_beta"/>
    <property type="match status" value="1"/>
</dbReference>
<reference evidence="14 15" key="1">
    <citation type="submission" date="2010-11" db="EMBL/GenBank/DDBJ databases">
        <authorList>
            <person name="Durkin A.S."/>
            <person name="Madupu R."/>
            <person name="Torralba M."/>
            <person name="Gillis M."/>
            <person name="Methe B."/>
            <person name="Sutton G."/>
            <person name="Nelson K.E."/>
        </authorList>
    </citation>
    <scope>NUCLEOTIDE SEQUENCE [LARGE SCALE GENOMIC DNA]</scope>
    <source>
        <strain evidence="14 15">UPII 345-E</strain>
    </source>
</reference>
<dbReference type="GO" id="GO:0046872">
    <property type="term" value="F:metal ion binding"/>
    <property type="evidence" value="ECO:0007669"/>
    <property type="project" value="UniProtKB-UniRule"/>
</dbReference>
<keyword evidence="5 11" id="KW-0004">4Fe-4S</keyword>
<evidence type="ECO:0000256" key="12">
    <source>
        <dbReference type="RuleBase" id="RU366059"/>
    </source>
</evidence>
<proteinExistence type="inferred from homology"/>
<evidence type="ECO:0000256" key="10">
    <source>
        <dbReference type="ARBA" id="ARBA00049406"/>
    </source>
</evidence>
<accession>E4LA08</accession>
<dbReference type="Proteomes" id="UP000004594">
    <property type="component" value="Unassembled WGS sequence"/>
</dbReference>
<comment type="catalytic activity">
    <reaction evidence="10 11 12">
        <text>L-serine = pyruvate + NH4(+)</text>
        <dbReference type="Rhea" id="RHEA:19169"/>
        <dbReference type="ChEBI" id="CHEBI:15361"/>
        <dbReference type="ChEBI" id="CHEBI:28938"/>
        <dbReference type="ChEBI" id="CHEBI:33384"/>
        <dbReference type="EC" id="4.3.1.17"/>
    </reaction>
</comment>
<dbReference type="InterPro" id="IPR005131">
    <property type="entry name" value="Ser_deHydtase_bsu"/>
</dbReference>
<dbReference type="PIRSF" id="PIRSF036692">
    <property type="entry name" value="SDH_B"/>
    <property type="match status" value="1"/>
</dbReference>
<dbReference type="SUPFAM" id="SSF55021">
    <property type="entry name" value="ACT-like"/>
    <property type="match status" value="1"/>
</dbReference>
<comment type="caution">
    <text evidence="14">The sequence shown here is derived from an EMBL/GenBank/DDBJ whole genome shotgun (WGS) entry which is preliminary data.</text>
</comment>
<dbReference type="InterPro" id="IPR002912">
    <property type="entry name" value="ACT_dom"/>
</dbReference>
<protein>
    <recommendedName>
        <fullName evidence="11">L-serine deaminase</fullName>
    </recommendedName>
</protein>
<feature type="domain" description="ACT" evidence="13">
    <location>
        <begin position="146"/>
        <end position="220"/>
    </location>
</feature>
<dbReference type="Gene3D" id="3.30.1330.90">
    <property type="entry name" value="D-3-phosphoglycerate dehydrogenase, domain 3"/>
    <property type="match status" value="1"/>
</dbReference>
<evidence type="ECO:0000256" key="9">
    <source>
        <dbReference type="ARBA" id="ARBA00023239"/>
    </source>
</evidence>
<comment type="cofactor">
    <cofactor evidence="1 12">
        <name>[4Fe-4S] cluster</name>
        <dbReference type="ChEBI" id="CHEBI:49883"/>
    </cofactor>
</comment>
<dbReference type="InterPro" id="IPR029009">
    <property type="entry name" value="ASB_dom_sf"/>
</dbReference>
<evidence type="ECO:0000256" key="6">
    <source>
        <dbReference type="ARBA" id="ARBA00022723"/>
    </source>
</evidence>
<dbReference type="InterPro" id="IPR004643">
    <property type="entry name" value="Fe-S_L-Ser_bsu"/>
</dbReference>
<name>E4LA08_9FIRM</name>
<dbReference type="NCBIfam" id="TIGR00719">
    <property type="entry name" value="sda_beta"/>
    <property type="match status" value="1"/>
</dbReference>
<evidence type="ECO:0000256" key="11">
    <source>
        <dbReference type="PIRNR" id="PIRNR036692"/>
    </source>
</evidence>
<keyword evidence="8 11" id="KW-0411">Iron-sulfur</keyword>
<dbReference type="eggNOG" id="COG1760">
    <property type="taxonomic scope" value="Bacteria"/>
</dbReference>
<organism evidence="14 15">
    <name type="scientific">Dialister micraerophilus UPII 345-E</name>
    <dbReference type="NCBI Taxonomy" id="910314"/>
    <lineage>
        <taxon>Bacteria</taxon>
        <taxon>Bacillati</taxon>
        <taxon>Bacillota</taxon>
        <taxon>Negativicutes</taxon>
        <taxon>Veillonellales</taxon>
        <taxon>Veillonellaceae</taxon>
        <taxon>Dialister</taxon>
    </lineage>
</organism>
<dbReference type="OrthoDB" id="9813137at2"/>
<dbReference type="GO" id="GO:0051539">
    <property type="term" value="F:4 iron, 4 sulfur cluster binding"/>
    <property type="evidence" value="ECO:0007669"/>
    <property type="project" value="UniProtKB-UniRule"/>
</dbReference>
<dbReference type="SUPFAM" id="SSF143548">
    <property type="entry name" value="Serine metabolism enzymes domain"/>
    <property type="match status" value="1"/>
</dbReference>
<evidence type="ECO:0000256" key="8">
    <source>
        <dbReference type="ARBA" id="ARBA00023014"/>
    </source>
</evidence>
<dbReference type="Gene3D" id="3.30.70.260">
    <property type="match status" value="1"/>
</dbReference>
<evidence type="ECO:0000259" key="13">
    <source>
        <dbReference type="PROSITE" id="PS51671"/>
    </source>
</evidence>
<evidence type="ECO:0000256" key="4">
    <source>
        <dbReference type="ARBA" id="ARBA00022432"/>
    </source>
</evidence>
<evidence type="ECO:0000313" key="15">
    <source>
        <dbReference type="Proteomes" id="UP000004594"/>
    </source>
</evidence>
<dbReference type="EMBL" id="AENT01000026">
    <property type="protein sequence ID" value="EFR42364.1"/>
    <property type="molecule type" value="Genomic_DNA"/>
</dbReference>
<evidence type="ECO:0000256" key="5">
    <source>
        <dbReference type="ARBA" id="ARBA00022485"/>
    </source>
</evidence>
<dbReference type="GO" id="GO:0003941">
    <property type="term" value="F:L-serine ammonia-lyase activity"/>
    <property type="evidence" value="ECO:0007669"/>
    <property type="project" value="UniProtKB-UniRule"/>
</dbReference>
<sequence>MGIFDIIGPVMIGPSSSHTAGAARIGRMAREILGEPVVKAKITLYGSFSDTGKGHGTDKALAAGLMGYLPESEEIRDALQIAKDKGIDMEFVFSNEEPAHPNTAFIQAQGKSGHESDILGVSLGGGRIKITEIDGISVEITGEEYTLITNHYDVPGIVAAVSLRLANHNINISNMRVFRKKKGLNAVMIVHTDQEVPESMIKELVDCNKNIKRVISLGII</sequence>
<dbReference type="CDD" id="cd04903">
    <property type="entry name" value="ACT_LSD"/>
    <property type="match status" value="1"/>
</dbReference>
<dbReference type="GO" id="GO:0006094">
    <property type="term" value="P:gluconeogenesis"/>
    <property type="evidence" value="ECO:0007669"/>
    <property type="project" value="UniProtKB-UniRule"/>
</dbReference>
<evidence type="ECO:0000256" key="7">
    <source>
        <dbReference type="ARBA" id="ARBA00023004"/>
    </source>
</evidence>
<keyword evidence="9 11" id="KW-0456">Lyase</keyword>
<dbReference type="InterPro" id="IPR051318">
    <property type="entry name" value="Fe-S_L-Ser"/>
</dbReference>
<dbReference type="RefSeq" id="WP_007555038.1">
    <property type="nucleotide sequence ID" value="NZ_AENT01000026.1"/>
</dbReference>
<dbReference type="PANTHER" id="PTHR30182">
    <property type="entry name" value="L-SERINE DEHYDRATASE"/>
    <property type="match status" value="1"/>
</dbReference>
<dbReference type="PANTHER" id="PTHR30182:SF12">
    <property type="entry name" value="L-SERINE DEHYDRATASE, BETA CHAIN-RELATED"/>
    <property type="match status" value="1"/>
</dbReference>
<keyword evidence="4 11" id="KW-0312">Gluconeogenesis</keyword>
<dbReference type="UniPathway" id="UPA00138"/>
<gene>
    <name evidence="14" type="primary">sdaAB</name>
    <name evidence="14" type="ORF">HMPREF9220_0521</name>
</gene>
<keyword evidence="6 11" id="KW-0479">Metal-binding</keyword>
<keyword evidence="7 11" id="KW-0408">Iron</keyword>
<comment type="pathway">
    <text evidence="2 11">Carbohydrate biosynthesis; gluconeogenesis.</text>
</comment>
<dbReference type="Pfam" id="PF01842">
    <property type="entry name" value="ACT"/>
    <property type="match status" value="1"/>
</dbReference>
<dbReference type="InterPro" id="IPR045865">
    <property type="entry name" value="ACT-like_dom_sf"/>
</dbReference>